<accession>A0A5B8CQB1</accession>
<dbReference type="EMBL" id="CP040946">
    <property type="protein sequence ID" value="QDC43300.1"/>
    <property type="molecule type" value="Genomic_DNA"/>
</dbReference>
<dbReference type="Pfam" id="PF04972">
    <property type="entry name" value="BON"/>
    <property type="match status" value="1"/>
</dbReference>
<dbReference type="PANTHER" id="PTHR34606">
    <property type="entry name" value="BON DOMAIN-CONTAINING PROTEIN"/>
    <property type="match status" value="1"/>
</dbReference>
<dbReference type="AlphaFoldDB" id="A0A5B8CQB1"/>
<evidence type="ECO:0000313" key="3">
    <source>
        <dbReference type="Proteomes" id="UP000311008"/>
    </source>
</evidence>
<dbReference type="KEGG" id="mmec:FIU01_01350"/>
<dbReference type="PANTHER" id="PTHR34606:SF16">
    <property type="entry name" value="BON DOMAIN-CONTAINING PROTEIN"/>
    <property type="match status" value="1"/>
</dbReference>
<dbReference type="Proteomes" id="UP000311008">
    <property type="component" value="Chromosome"/>
</dbReference>
<keyword evidence="3" id="KW-1185">Reference proteome</keyword>
<dbReference type="OrthoDB" id="7360581at2"/>
<dbReference type="RefSeq" id="WP_140002223.1">
    <property type="nucleotide sequence ID" value="NZ_CP040946.1"/>
</dbReference>
<dbReference type="InterPro" id="IPR051686">
    <property type="entry name" value="Lipoprotein_DolP"/>
</dbReference>
<protein>
    <submittedName>
        <fullName evidence="2">BON domain-containing protein</fullName>
    </submittedName>
</protein>
<dbReference type="InterPro" id="IPR007055">
    <property type="entry name" value="BON_dom"/>
</dbReference>
<feature type="domain" description="BON" evidence="1">
    <location>
        <begin position="36"/>
        <end position="103"/>
    </location>
</feature>
<gene>
    <name evidence="2" type="ORF">FIU01_01350</name>
</gene>
<evidence type="ECO:0000313" key="2">
    <source>
        <dbReference type="EMBL" id="QDC43300.1"/>
    </source>
</evidence>
<proteinExistence type="predicted"/>
<sequence length="103" mass="11154">MLQFPRVASLVSLLGCVILLGCSTSPKQESTGEYLDDGVITTKVIAAILHEPGLKSAEINVETFKNQVQLSGFVSTQTEIDLATRVTNTVKGVKHVKNDLRLK</sequence>
<name>A0A5B8CQB1_9PROT</name>
<organism evidence="2 3">
    <name type="scientific">Methylophilus medardicus</name>
    <dbReference type="NCBI Taxonomy" id="2588534"/>
    <lineage>
        <taxon>Bacteria</taxon>
        <taxon>Pseudomonadati</taxon>
        <taxon>Pseudomonadota</taxon>
        <taxon>Betaproteobacteria</taxon>
        <taxon>Nitrosomonadales</taxon>
        <taxon>Methylophilaceae</taxon>
        <taxon>Methylophilus</taxon>
    </lineage>
</organism>
<dbReference type="PROSITE" id="PS51257">
    <property type="entry name" value="PROKAR_LIPOPROTEIN"/>
    <property type="match status" value="1"/>
</dbReference>
<evidence type="ECO:0000259" key="1">
    <source>
        <dbReference type="PROSITE" id="PS50914"/>
    </source>
</evidence>
<reference evidence="3" key="1">
    <citation type="journal article" date="2019" name="ISME J.">
        <title>Evolution in action: habitat transition from sediment to the pelagial leads to genome streamlining in Methylophilaceae.</title>
        <authorList>
            <person name="Salcher M."/>
            <person name="Schaefle D."/>
            <person name="Kaspar M."/>
            <person name="Neuenschwander S.M."/>
            <person name="Ghai R."/>
        </authorList>
    </citation>
    <scope>NUCLEOTIDE SEQUENCE [LARGE SCALE GENOMIC DNA]</scope>
    <source>
        <strain evidence="3">MMS-M-51</strain>
    </source>
</reference>
<dbReference type="Gene3D" id="3.30.1340.30">
    <property type="match status" value="1"/>
</dbReference>
<dbReference type="PROSITE" id="PS50914">
    <property type="entry name" value="BON"/>
    <property type="match status" value="1"/>
</dbReference>